<dbReference type="Pfam" id="PF14833">
    <property type="entry name" value="NAD_binding_11"/>
    <property type="match status" value="1"/>
</dbReference>
<evidence type="ECO:0000313" key="6">
    <source>
        <dbReference type="EMBL" id="MBM7797873.1"/>
    </source>
</evidence>
<evidence type="ECO:0000256" key="1">
    <source>
        <dbReference type="ARBA" id="ARBA00009080"/>
    </source>
</evidence>
<dbReference type="RefSeq" id="WP_204916504.1">
    <property type="nucleotide sequence ID" value="NZ_BAAAQP010000011.1"/>
</dbReference>
<dbReference type="Gene3D" id="1.10.1040.10">
    <property type="entry name" value="N-(1-d-carboxylethyl)-l-norvaline Dehydrogenase, domain 2"/>
    <property type="match status" value="1"/>
</dbReference>
<dbReference type="PANTHER" id="PTHR22981">
    <property type="entry name" value="3-HYDROXYISOBUTYRATE DEHYDROGENASE-RELATED"/>
    <property type="match status" value="1"/>
</dbReference>
<gene>
    <name evidence="6" type="ORF">JOE57_000794</name>
</gene>
<evidence type="ECO:0000256" key="2">
    <source>
        <dbReference type="ARBA" id="ARBA00023002"/>
    </source>
</evidence>
<dbReference type="InterPro" id="IPR008927">
    <property type="entry name" value="6-PGluconate_DH-like_C_sf"/>
</dbReference>
<organism evidence="6 7">
    <name type="scientific">Microlunatus panaciterrae</name>
    <dbReference type="NCBI Taxonomy" id="400768"/>
    <lineage>
        <taxon>Bacteria</taxon>
        <taxon>Bacillati</taxon>
        <taxon>Actinomycetota</taxon>
        <taxon>Actinomycetes</taxon>
        <taxon>Propionibacteriales</taxon>
        <taxon>Propionibacteriaceae</taxon>
        <taxon>Microlunatus</taxon>
    </lineage>
</organism>
<comment type="caution">
    <text evidence="6">The sequence shown here is derived from an EMBL/GenBank/DDBJ whole genome shotgun (WGS) entry which is preliminary data.</text>
</comment>
<keyword evidence="3" id="KW-0520">NAD</keyword>
<feature type="domain" description="6-phosphogluconate dehydrogenase NADP-binding" evidence="4">
    <location>
        <begin position="8"/>
        <end position="163"/>
    </location>
</feature>
<evidence type="ECO:0000259" key="4">
    <source>
        <dbReference type="Pfam" id="PF03446"/>
    </source>
</evidence>
<dbReference type="Pfam" id="PF03446">
    <property type="entry name" value="NAD_binding_2"/>
    <property type="match status" value="1"/>
</dbReference>
<evidence type="ECO:0000259" key="5">
    <source>
        <dbReference type="Pfam" id="PF14833"/>
    </source>
</evidence>
<dbReference type="SUPFAM" id="SSF48179">
    <property type="entry name" value="6-phosphogluconate dehydrogenase C-terminal domain-like"/>
    <property type="match status" value="1"/>
</dbReference>
<dbReference type="SUPFAM" id="SSF51735">
    <property type="entry name" value="NAD(P)-binding Rossmann-fold domains"/>
    <property type="match status" value="1"/>
</dbReference>
<dbReference type="PIRSF" id="PIRSF000103">
    <property type="entry name" value="HIBADH"/>
    <property type="match status" value="1"/>
</dbReference>
<keyword evidence="2" id="KW-0560">Oxidoreductase</keyword>
<evidence type="ECO:0000256" key="3">
    <source>
        <dbReference type="ARBA" id="ARBA00023027"/>
    </source>
</evidence>
<protein>
    <submittedName>
        <fullName evidence="6">3-hydroxyisobutyrate dehydrogenase-like beta-hydroxyacid dehydrogenase</fullName>
    </submittedName>
</protein>
<feature type="domain" description="3-hydroxyisobutyrate dehydrogenase-like NAD-binding" evidence="5">
    <location>
        <begin position="166"/>
        <end position="288"/>
    </location>
</feature>
<evidence type="ECO:0000313" key="7">
    <source>
        <dbReference type="Proteomes" id="UP000704762"/>
    </source>
</evidence>
<proteinExistence type="inferred from homology"/>
<dbReference type="InterPro" id="IPR029154">
    <property type="entry name" value="HIBADH-like_NADP-bd"/>
</dbReference>
<dbReference type="InterPro" id="IPR013328">
    <property type="entry name" value="6PGD_dom2"/>
</dbReference>
<dbReference type="PANTHER" id="PTHR22981:SF80">
    <property type="entry name" value="BLR4309 PROTEIN"/>
    <property type="match status" value="1"/>
</dbReference>
<keyword evidence="7" id="KW-1185">Reference proteome</keyword>
<accession>A0ABS2RGK0</accession>
<sequence length="295" mass="30234">MGSERGVIGIIGLGMMGAAVADVLRGHHRLVVRDFDQAAVERQRAAGAEVADTAAAVAAAADIVLLSLPGPDQVRAVVAGADGLQAAARPPELVIDLSTVDPHTTREMAAILAERGSGYLDAPVLGRPHRCGAWTLPVGGSEEDLAKAMPVLEGLATRVIRVGDQGSANMVKLLNNLMFGAINAITAETMGAAAHLGLDPGLYYTTLAESGAASVSNLFKEIAPKMVAGDWSPAFTIDLLAKDNRLALAMIEGAGLEPPVAQAVVRANAAAQAAGLGSLDTSAMVRLLEARQSPE</sequence>
<dbReference type="Gene3D" id="3.40.50.720">
    <property type="entry name" value="NAD(P)-binding Rossmann-like Domain"/>
    <property type="match status" value="1"/>
</dbReference>
<dbReference type="EMBL" id="JAFBCF010000001">
    <property type="protein sequence ID" value="MBM7797873.1"/>
    <property type="molecule type" value="Genomic_DNA"/>
</dbReference>
<dbReference type="InterPro" id="IPR015815">
    <property type="entry name" value="HIBADH-related"/>
</dbReference>
<dbReference type="InterPro" id="IPR006115">
    <property type="entry name" value="6PGDH_NADP-bd"/>
</dbReference>
<reference evidence="6 7" key="1">
    <citation type="submission" date="2021-01" db="EMBL/GenBank/DDBJ databases">
        <title>Sequencing the genomes of 1000 actinobacteria strains.</title>
        <authorList>
            <person name="Klenk H.-P."/>
        </authorList>
    </citation>
    <scope>NUCLEOTIDE SEQUENCE [LARGE SCALE GENOMIC DNA]</scope>
    <source>
        <strain evidence="6 7">DSM 18662</strain>
    </source>
</reference>
<dbReference type="InterPro" id="IPR036291">
    <property type="entry name" value="NAD(P)-bd_dom_sf"/>
</dbReference>
<name>A0ABS2RGK0_9ACTN</name>
<dbReference type="Proteomes" id="UP000704762">
    <property type="component" value="Unassembled WGS sequence"/>
</dbReference>
<comment type="similarity">
    <text evidence="1">Belongs to the HIBADH-related family.</text>
</comment>